<dbReference type="AlphaFoldDB" id="A0A917WEY4"/>
<dbReference type="InterPro" id="IPR008928">
    <property type="entry name" value="6-hairpin_glycosidase_sf"/>
</dbReference>
<dbReference type="PANTHER" id="PTHR31616:SF0">
    <property type="entry name" value="GLUCAN 1,4-ALPHA-GLUCOSIDASE"/>
    <property type="match status" value="1"/>
</dbReference>
<evidence type="ECO:0000256" key="1">
    <source>
        <dbReference type="SAM" id="MobiDB-lite"/>
    </source>
</evidence>
<reference evidence="4" key="1">
    <citation type="journal article" date="2014" name="Int. J. Syst. Evol. Microbiol.">
        <title>Complete genome sequence of Corynebacterium casei LMG S-19264T (=DSM 44701T), isolated from a smear-ripened cheese.</title>
        <authorList>
            <consortium name="US DOE Joint Genome Institute (JGI-PGF)"/>
            <person name="Walter F."/>
            <person name="Albersmeier A."/>
            <person name="Kalinowski J."/>
            <person name="Ruckert C."/>
        </authorList>
    </citation>
    <scope>NUCLEOTIDE SEQUENCE</scope>
    <source>
        <strain evidence="4">CGMCC 4.7308</strain>
    </source>
</reference>
<dbReference type="Pfam" id="PF19291">
    <property type="entry name" value="TREH_N"/>
    <property type="match status" value="1"/>
</dbReference>
<comment type="caution">
    <text evidence="4">The sequence shown here is derived from an EMBL/GenBank/DDBJ whole genome shotgun (WGS) entry which is preliminary data.</text>
</comment>
<accession>A0A917WEY4</accession>
<feature type="region of interest" description="Disordered" evidence="1">
    <location>
        <begin position="317"/>
        <end position="339"/>
    </location>
</feature>
<dbReference type="RefSeq" id="WP_188941020.1">
    <property type="nucleotide sequence ID" value="NZ_BMNA01000003.1"/>
</dbReference>
<dbReference type="InterPro" id="IPR011613">
    <property type="entry name" value="GH15-like"/>
</dbReference>
<gene>
    <name evidence="4" type="ORF">GCM10011594_16040</name>
</gene>
<evidence type="ECO:0000313" key="5">
    <source>
        <dbReference type="Proteomes" id="UP000655208"/>
    </source>
</evidence>
<dbReference type="SUPFAM" id="SSF48208">
    <property type="entry name" value="Six-hairpin glycosidases"/>
    <property type="match status" value="1"/>
</dbReference>
<dbReference type="Proteomes" id="UP000655208">
    <property type="component" value="Unassembled WGS sequence"/>
</dbReference>
<dbReference type="Pfam" id="PF00723">
    <property type="entry name" value="Glyco_hydro_15"/>
    <property type="match status" value="1"/>
</dbReference>
<dbReference type="PANTHER" id="PTHR31616">
    <property type="entry name" value="TREHALASE"/>
    <property type="match status" value="1"/>
</dbReference>
<dbReference type="GO" id="GO:0005975">
    <property type="term" value="P:carbohydrate metabolic process"/>
    <property type="evidence" value="ECO:0007669"/>
    <property type="project" value="InterPro"/>
</dbReference>
<dbReference type="InterPro" id="IPR012341">
    <property type="entry name" value="6hp_glycosidase-like_sf"/>
</dbReference>
<dbReference type="GO" id="GO:0004553">
    <property type="term" value="F:hydrolase activity, hydrolyzing O-glycosyl compounds"/>
    <property type="evidence" value="ECO:0007669"/>
    <property type="project" value="UniProtKB-ARBA"/>
</dbReference>
<keyword evidence="4" id="KW-0378">Hydrolase</keyword>
<keyword evidence="5" id="KW-1185">Reference proteome</keyword>
<feature type="domain" description="GH15-like" evidence="2">
    <location>
        <begin position="246"/>
        <end position="593"/>
    </location>
</feature>
<feature type="domain" description="Trehalase-like N-terminal" evidence="3">
    <location>
        <begin position="28"/>
        <end position="142"/>
    </location>
</feature>
<dbReference type="InterPro" id="IPR045582">
    <property type="entry name" value="Trehalase-like_N"/>
</dbReference>
<sequence>MTDTCAPGPGIPLTGRRSPDGYLPLRDYAAIGDGRTVGLVGIDGRIDWLPVPDLNSEPAFAALLDAGRGGWIGMAPEAPAVVERRYVDGTNVLETTFRTAAGTVRVTDSLNSGVAGRLPWTELARRVEGVDGTVPMRWAVRPGDQWRTSAPWAARRGDDPVLRVGTVQLAVRGEGHQPRTDDRSVTGAFTTAPGSRHLLAVVGVDDQPVPLPGAVHIEDRLDLSVESWQRWSASCSRGREIPPDALRSALALKLLIHSPTGTVAAAATTSLPESRIVAKNYDYRYTWLRDTAYTVAALQRLGVREEVHAATTRLLATVTDDGPEPPPFTTLQGTAPGGRRETDLPGWCGIGPVGIGNDAAHQLQLGVFGDLLSLVDSYLAAGHVLDAVSAETVARMLDRCCDLWRNPDAGIWELPHRRHYTSSKMGAWHALTVGARLADAGHLSGAADRWRAEAAAVAEFIHRECWSDAAGAFTGYAGSDQLDASVLLGHDFDRGERMHRTVDAVRARLGRGPLLYRYAGMDREEGCFVACSFWLVTALVKLDRRDEAEELMAQLLPLANDVGLFAEMIDPNTGEFLGNLPQALSHLAHLDAALTLADHPEL</sequence>
<protein>
    <submittedName>
        <fullName evidence="4">Glycosyl hydrolase</fullName>
    </submittedName>
</protein>
<evidence type="ECO:0000313" key="4">
    <source>
        <dbReference type="EMBL" id="GGL97145.1"/>
    </source>
</evidence>
<evidence type="ECO:0000259" key="3">
    <source>
        <dbReference type="Pfam" id="PF19291"/>
    </source>
</evidence>
<reference evidence="4" key="2">
    <citation type="submission" date="2020-09" db="EMBL/GenBank/DDBJ databases">
        <authorList>
            <person name="Sun Q."/>
            <person name="Zhou Y."/>
        </authorList>
    </citation>
    <scope>NUCLEOTIDE SEQUENCE</scope>
    <source>
        <strain evidence="4">CGMCC 4.7308</strain>
    </source>
</reference>
<dbReference type="Gene3D" id="1.50.10.10">
    <property type="match status" value="1"/>
</dbReference>
<organism evidence="4 5">
    <name type="scientific">Nakamurella endophytica</name>
    <dbReference type="NCBI Taxonomy" id="1748367"/>
    <lineage>
        <taxon>Bacteria</taxon>
        <taxon>Bacillati</taxon>
        <taxon>Actinomycetota</taxon>
        <taxon>Actinomycetes</taxon>
        <taxon>Nakamurellales</taxon>
        <taxon>Nakamurellaceae</taxon>
        <taxon>Nakamurella</taxon>
    </lineage>
</organism>
<evidence type="ECO:0000259" key="2">
    <source>
        <dbReference type="Pfam" id="PF00723"/>
    </source>
</evidence>
<dbReference type="EMBL" id="BMNA01000003">
    <property type="protein sequence ID" value="GGL97145.1"/>
    <property type="molecule type" value="Genomic_DNA"/>
</dbReference>
<proteinExistence type="predicted"/>
<name>A0A917WEY4_9ACTN</name>